<reference evidence="2 3" key="1">
    <citation type="journal article" date="2017" name="Front. Microbiol.">
        <title>The Histidine Decarboxylase Gene Cluster of Lactobacillus parabuchneri Was Gained by Horizontal Gene Transfer and Is Mobile within the Species.</title>
        <authorList>
            <person name="Wuthrich D."/>
            <person name="Berthoud H."/>
            <person name="Wechsler D."/>
            <person name="Eugster E."/>
            <person name="Irmler S."/>
            <person name="Bruggmann R."/>
        </authorList>
    </citation>
    <scope>NUCLEOTIDE SEQUENCE [LARGE SCALE GENOMIC DNA]</scope>
    <source>
        <strain evidence="2 3">FAM23169</strain>
    </source>
</reference>
<feature type="transmembrane region" description="Helical" evidence="1">
    <location>
        <begin position="41"/>
        <end position="59"/>
    </location>
</feature>
<sequence length="120" mass="13325">MQKINRSCLIVIGILGTFIGIFFIFGYFVNQNAVTSGTMAVYQNLIWLISGISIIIFGFSCFFTGGIIITSIAGAAAFALLYGYLALLNNYFNVWILAYALLLLAGILLKYINKRFKQKD</sequence>
<evidence type="ECO:0000256" key="1">
    <source>
        <dbReference type="SAM" id="Phobius"/>
    </source>
</evidence>
<feature type="transmembrane region" description="Helical" evidence="1">
    <location>
        <begin position="91"/>
        <end position="112"/>
    </location>
</feature>
<dbReference type="Proteomes" id="UP000193009">
    <property type="component" value="Unassembled WGS sequence"/>
</dbReference>
<gene>
    <name evidence="2" type="ORF">FAM23169_02744</name>
</gene>
<evidence type="ECO:0008006" key="4">
    <source>
        <dbReference type="Google" id="ProtNLM"/>
    </source>
</evidence>
<keyword evidence="1" id="KW-0472">Membrane</keyword>
<proteinExistence type="predicted"/>
<comment type="caution">
    <text evidence="2">The sequence shown here is derived from an EMBL/GenBank/DDBJ whole genome shotgun (WGS) entry which is preliminary data.</text>
</comment>
<name>A0A1X1FAQ1_9LACO</name>
<evidence type="ECO:0000313" key="2">
    <source>
        <dbReference type="EMBL" id="ORN24002.1"/>
    </source>
</evidence>
<protein>
    <recommendedName>
        <fullName evidence="4">DUF4064 domain-containing protein</fullName>
    </recommendedName>
</protein>
<evidence type="ECO:0000313" key="3">
    <source>
        <dbReference type="Proteomes" id="UP000193009"/>
    </source>
</evidence>
<dbReference type="EMBL" id="MSBD01000091">
    <property type="protein sequence ID" value="ORN24002.1"/>
    <property type="molecule type" value="Genomic_DNA"/>
</dbReference>
<feature type="transmembrane region" description="Helical" evidence="1">
    <location>
        <begin position="66"/>
        <end position="85"/>
    </location>
</feature>
<keyword evidence="3" id="KW-1185">Reference proteome</keyword>
<dbReference type="AlphaFoldDB" id="A0A1X1FAQ1"/>
<accession>A0A1X1FAQ1</accession>
<dbReference type="RefSeq" id="WP_084989394.1">
    <property type="nucleotide sequence ID" value="NZ_MSAV01000072.1"/>
</dbReference>
<keyword evidence="1" id="KW-0812">Transmembrane</keyword>
<keyword evidence="1" id="KW-1133">Transmembrane helix</keyword>
<feature type="transmembrane region" description="Helical" evidence="1">
    <location>
        <begin position="7"/>
        <end position="29"/>
    </location>
</feature>
<organism evidence="2 3">
    <name type="scientific">Lentilactobacillus parabuchneri</name>
    <dbReference type="NCBI Taxonomy" id="152331"/>
    <lineage>
        <taxon>Bacteria</taxon>
        <taxon>Bacillati</taxon>
        <taxon>Bacillota</taxon>
        <taxon>Bacilli</taxon>
        <taxon>Lactobacillales</taxon>
        <taxon>Lactobacillaceae</taxon>
        <taxon>Lentilactobacillus</taxon>
    </lineage>
</organism>